<gene>
    <name evidence="5" type="ORF">SAMN05444001_12026</name>
</gene>
<evidence type="ECO:0000313" key="6">
    <source>
        <dbReference type="Proteomes" id="UP000236725"/>
    </source>
</evidence>
<dbReference type="Gene3D" id="3.90.550.10">
    <property type="entry name" value="Spore Coat Polysaccharide Biosynthesis Protein SpsA, Chain A"/>
    <property type="match status" value="1"/>
</dbReference>
<sequence length="409" mass="48153">MVEQIFNIGHNWLEKQEYIFQLVDAIIFLFFFIFVLYLFVFAFNSTRKAPYTFPKASKKYRYAILFPAYMEDEVIIDSVRSFLNQDYPRDLYEIIVISNMMSDQTNLQLQNLNVKVIKMNEQKSFKVRALREAVKYMESQSLYYDNIVILDADNVVKPDYLDKINDAFYCGCSAIQTHRIAKNRDTNTAVLDAVSEEINNSIFRKGHTRLGFSSGLSGSGMAFEYDIFKDIIQNINDIGEDKYMERRLLLQNIYIEYLENVYTFDEKVRKNKEFYNQRQRWLSTQFSNLFSGLTELPSAIFKGYWDYCDKIFQWMMPPRILLLGFITLLAVFLTIVNFTLALKWWGLLVLLGITLSIAIPDYLVDRKLKKAILCLPFLFILMFLNLFRLKGGKNKHMHTKHSNSNENSH</sequence>
<dbReference type="AlphaFoldDB" id="A0A8G2BYJ6"/>
<dbReference type="EMBL" id="FNVS01000020">
    <property type="protein sequence ID" value="SEG20623.1"/>
    <property type="molecule type" value="Genomic_DNA"/>
</dbReference>
<keyword evidence="4" id="KW-0472">Membrane</keyword>
<evidence type="ECO:0000256" key="2">
    <source>
        <dbReference type="ARBA" id="ARBA00022676"/>
    </source>
</evidence>
<dbReference type="Proteomes" id="UP000236725">
    <property type="component" value="Unassembled WGS sequence"/>
</dbReference>
<protein>
    <submittedName>
        <fullName evidence="5">Glycosyltransferase, catalytic subunit of cellulose synthase and poly-beta-1,6-N-acetylglucosamine synthase</fullName>
    </submittedName>
</protein>
<evidence type="ECO:0000256" key="4">
    <source>
        <dbReference type="SAM" id="Phobius"/>
    </source>
</evidence>
<dbReference type="PANTHER" id="PTHR43630">
    <property type="entry name" value="POLY-BETA-1,6-N-ACETYL-D-GLUCOSAMINE SYNTHASE"/>
    <property type="match status" value="1"/>
</dbReference>
<keyword evidence="2" id="KW-0328">Glycosyltransferase</keyword>
<dbReference type="InterPro" id="IPR029044">
    <property type="entry name" value="Nucleotide-diphossugar_trans"/>
</dbReference>
<name>A0A8G2BYJ6_9BACT</name>
<evidence type="ECO:0000313" key="5">
    <source>
        <dbReference type="EMBL" id="SEG20623.1"/>
    </source>
</evidence>
<evidence type="ECO:0000256" key="1">
    <source>
        <dbReference type="ARBA" id="ARBA00006739"/>
    </source>
</evidence>
<feature type="transmembrane region" description="Helical" evidence="4">
    <location>
        <begin position="320"/>
        <end position="338"/>
    </location>
</feature>
<dbReference type="Pfam" id="PF13641">
    <property type="entry name" value="Glyco_tranf_2_3"/>
    <property type="match status" value="1"/>
</dbReference>
<organism evidence="5 6">
    <name type="scientific">Parabacteroides chinchillae</name>
    <dbReference type="NCBI Taxonomy" id="871327"/>
    <lineage>
        <taxon>Bacteria</taxon>
        <taxon>Pseudomonadati</taxon>
        <taxon>Bacteroidota</taxon>
        <taxon>Bacteroidia</taxon>
        <taxon>Bacteroidales</taxon>
        <taxon>Tannerellaceae</taxon>
        <taxon>Parabacteroides</taxon>
    </lineage>
</organism>
<dbReference type="SUPFAM" id="SSF53448">
    <property type="entry name" value="Nucleotide-diphospho-sugar transferases"/>
    <property type="match status" value="1"/>
</dbReference>
<proteinExistence type="inferred from homology"/>
<keyword evidence="4" id="KW-1133">Transmembrane helix</keyword>
<keyword evidence="4" id="KW-0812">Transmembrane</keyword>
<reference evidence="5 6" key="1">
    <citation type="submission" date="2016-10" db="EMBL/GenBank/DDBJ databases">
        <authorList>
            <person name="Varghese N."/>
            <person name="Submissions S."/>
        </authorList>
    </citation>
    <scope>NUCLEOTIDE SEQUENCE [LARGE SCALE GENOMIC DNA]</scope>
    <source>
        <strain evidence="5 6">DSM 29073</strain>
    </source>
</reference>
<dbReference type="RefSeq" id="WP_103984196.1">
    <property type="nucleotide sequence ID" value="NZ_FNVS01000020.1"/>
</dbReference>
<feature type="transmembrane region" description="Helical" evidence="4">
    <location>
        <begin position="18"/>
        <end position="43"/>
    </location>
</feature>
<comment type="caution">
    <text evidence="5">The sequence shown here is derived from an EMBL/GenBank/DDBJ whole genome shotgun (WGS) entry which is preliminary data.</text>
</comment>
<dbReference type="GO" id="GO:0016757">
    <property type="term" value="F:glycosyltransferase activity"/>
    <property type="evidence" value="ECO:0007669"/>
    <property type="project" value="UniProtKB-KW"/>
</dbReference>
<feature type="transmembrane region" description="Helical" evidence="4">
    <location>
        <begin position="371"/>
        <end position="389"/>
    </location>
</feature>
<feature type="transmembrane region" description="Helical" evidence="4">
    <location>
        <begin position="344"/>
        <end position="364"/>
    </location>
</feature>
<accession>A0A8G2BYJ6</accession>
<dbReference type="PANTHER" id="PTHR43630:SF1">
    <property type="entry name" value="POLY-BETA-1,6-N-ACETYL-D-GLUCOSAMINE SYNTHASE"/>
    <property type="match status" value="1"/>
</dbReference>
<evidence type="ECO:0000256" key="3">
    <source>
        <dbReference type="ARBA" id="ARBA00022679"/>
    </source>
</evidence>
<keyword evidence="3 5" id="KW-0808">Transferase</keyword>
<keyword evidence="6" id="KW-1185">Reference proteome</keyword>
<comment type="similarity">
    <text evidence="1">Belongs to the glycosyltransferase 2 family.</text>
</comment>